<gene>
    <name evidence="4" type="ORF">GCM10009539_74700</name>
</gene>
<dbReference type="PANTHER" id="PTHR38593:SF1">
    <property type="entry name" value="BLR2558 PROTEIN"/>
    <property type="match status" value="1"/>
</dbReference>
<organism evidence="4 5">
    <name type="scientific">Cryptosporangium japonicum</name>
    <dbReference type="NCBI Taxonomy" id="80872"/>
    <lineage>
        <taxon>Bacteria</taxon>
        <taxon>Bacillati</taxon>
        <taxon>Actinomycetota</taxon>
        <taxon>Actinomycetes</taxon>
        <taxon>Cryptosporangiales</taxon>
        <taxon>Cryptosporangiaceae</taxon>
        <taxon>Cryptosporangium</taxon>
    </lineage>
</organism>
<evidence type="ECO:0000256" key="1">
    <source>
        <dbReference type="SAM" id="MobiDB-lite"/>
    </source>
</evidence>
<evidence type="ECO:0000313" key="5">
    <source>
        <dbReference type="Proteomes" id="UP001500967"/>
    </source>
</evidence>
<evidence type="ECO:0000256" key="2">
    <source>
        <dbReference type="SAM" id="Phobius"/>
    </source>
</evidence>
<dbReference type="Pfam" id="PF13628">
    <property type="entry name" value="DUF4142"/>
    <property type="match status" value="1"/>
</dbReference>
<keyword evidence="2" id="KW-0472">Membrane</keyword>
<comment type="caution">
    <text evidence="4">The sequence shown here is derived from an EMBL/GenBank/DDBJ whole genome shotgun (WGS) entry which is preliminary data.</text>
</comment>
<dbReference type="RefSeq" id="WP_344653656.1">
    <property type="nucleotide sequence ID" value="NZ_BAAAGX010000033.1"/>
</dbReference>
<evidence type="ECO:0000259" key="3">
    <source>
        <dbReference type="Pfam" id="PF13628"/>
    </source>
</evidence>
<dbReference type="Proteomes" id="UP001500967">
    <property type="component" value="Unassembled WGS sequence"/>
</dbReference>
<keyword evidence="2" id="KW-1133">Transmembrane helix</keyword>
<keyword evidence="5" id="KW-1185">Reference proteome</keyword>
<dbReference type="EMBL" id="BAAAGX010000033">
    <property type="protein sequence ID" value="GAA0275953.1"/>
    <property type="molecule type" value="Genomic_DNA"/>
</dbReference>
<feature type="domain" description="DUF4142" evidence="3">
    <location>
        <begin position="133"/>
        <end position="263"/>
    </location>
</feature>
<dbReference type="PANTHER" id="PTHR38593">
    <property type="entry name" value="BLR2558 PROTEIN"/>
    <property type="match status" value="1"/>
</dbReference>
<dbReference type="InterPro" id="IPR012347">
    <property type="entry name" value="Ferritin-like"/>
</dbReference>
<accession>A0ABP3ERY5</accession>
<feature type="transmembrane region" description="Helical" evidence="2">
    <location>
        <begin position="27"/>
        <end position="49"/>
    </location>
</feature>
<protein>
    <recommendedName>
        <fullName evidence="3">DUF4142 domain-containing protein</fullName>
    </recommendedName>
</protein>
<keyword evidence="2" id="KW-0812">Transmembrane</keyword>
<proteinExistence type="predicted"/>
<sequence length="327" mass="33898">MTGRNDNAPGNRRVQRTVADALPGRSLTLFVALIAAGSIALGATSLGWWPGAAAQAAEPGVGTPALRTGQGNPAAVPAAEEGDGTDTPAAGTGDVRDTTKDQATDPVVTSASPEPLPPNPDLATARSIPLTEADKQLLIKVRQAGLWEIPSGEQAQQKAESPIVKAVGRQLAADHRKLDDSVRKLAADLDVVLPSTPSELQQGWMAELSKASGADYDRLFADRLRAAHGTVFNIIAQVRTGTRNPIIRAYAQTANTVVMRHMTLLESTGLVAFDDLPAPVLSQASSTSGSGGLSESSPGMRTMAIVAMLAAAGLIGLVSVRRIRRGA</sequence>
<evidence type="ECO:0000313" key="4">
    <source>
        <dbReference type="EMBL" id="GAA0275953.1"/>
    </source>
</evidence>
<feature type="compositionally biased region" description="Basic and acidic residues" evidence="1">
    <location>
        <begin position="94"/>
        <end position="103"/>
    </location>
</feature>
<dbReference type="Gene3D" id="1.20.1260.10">
    <property type="match status" value="1"/>
</dbReference>
<dbReference type="InterPro" id="IPR025419">
    <property type="entry name" value="DUF4142"/>
</dbReference>
<name>A0ABP3ERY5_9ACTN</name>
<reference evidence="5" key="1">
    <citation type="journal article" date="2019" name="Int. J. Syst. Evol. Microbiol.">
        <title>The Global Catalogue of Microorganisms (GCM) 10K type strain sequencing project: providing services to taxonomists for standard genome sequencing and annotation.</title>
        <authorList>
            <consortium name="The Broad Institute Genomics Platform"/>
            <consortium name="The Broad Institute Genome Sequencing Center for Infectious Disease"/>
            <person name="Wu L."/>
            <person name="Ma J."/>
        </authorList>
    </citation>
    <scope>NUCLEOTIDE SEQUENCE [LARGE SCALE GENOMIC DNA]</scope>
    <source>
        <strain evidence="5">JCM 10425</strain>
    </source>
</reference>
<feature type="region of interest" description="Disordered" evidence="1">
    <location>
        <begin position="59"/>
        <end position="124"/>
    </location>
</feature>
<feature type="transmembrane region" description="Helical" evidence="2">
    <location>
        <begin position="303"/>
        <end position="320"/>
    </location>
</feature>